<keyword evidence="3" id="KW-0722">Serine protease inhibitor</keyword>
<dbReference type="InterPro" id="IPR042185">
    <property type="entry name" value="Serpin_sf_2"/>
</dbReference>
<dbReference type="InterPro" id="IPR036186">
    <property type="entry name" value="Serpin_sf"/>
</dbReference>
<evidence type="ECO:0000313" key="8">
    <source>
        <dbReference type="EMBL" id="RWS02527.1"/>
    </source>
</evidence>
<evidence type="ECO:0000313" key="9">
    <source>
        <dbReference type="Proteomes" id="UP000285301"/>
    </source>
</evidence>
<protein>
    <recommendedName>
        <fullName evidence="7">Serpin domain-containing protein</fullName>
    </recommendedName>
</protein>
<feature type="compositionally biased region" description="Polar residues" evidence="6">
    <location>
        <begin position="329"/>
        <end position="339"/>
    </location>
</feature>
<keyword evidence="9" id="KW-1185">Reference proteome</keyword>
<evidence type="ECO:0000259" key="7">
    <source>
        <dbReference type="SMART" id="SM00093"/>
    </source>
</evidence>
<feature type="region of interest" description="Disordered" evidence="6">
    <location>
        <begin position="1"/>
        <end position="339"/>
    </location>
</feature>
<feature type="compositionally biased region" description="Low complexity" evidence="6">
    <location>
        <begin position="378"/>
        <end position="396"/>
    </location>
</feature>
<dbReference type="SMART" id="SM00093">
    <property type="entry name" value="SERPIN"/>
    <property type="match status" value="1"/>
</dbReference>
<feature type="compositionally biased region" description="Polar residues" evidence="6">
    <location>
        <begin position="216"/>
        <end position="225"/>
    </location>
</feature>
<accession>A0A443QHP7</accession>
<dbReference type="InterPro" id="IPR042178">
    <property type="entry name" value="Serpin_sf_1"/>
</dbReference>
<dbReference type="SUPFAM" id="SSF56574">
    <property type="entry name" value="Serpins"/>
    <property type="match status" value="1"/>
</dbReference>
<dbReference type="PANTHER" id="PTHR11461:SF211">
    <property type="entry name" value="GH10112P-RELATED"/>
    <property type="match status" value="1"/>
</dbReference>
<feature type="region of interest" description="Disordered" evidence="6">
    <location>
        <begin position="362"/>
        <end position="407"/>
    </location>
</feature>
<evidence type="ECO:0000256" key="5">
    <source>
        <dbReference type="RuleBase" id="RU000411"/>
    </source>
</evidence>
<evidence type="ECO:0000256" key="3">
    <source>
        <dbReference type="ARBA" id="ARBA00022900"/>
    </source>
</evidence>
<evidence type="ECO:0000256" key="4">
    <source>
        <dbReference type="ARBA" id="ARBA00023180"/>
    </source>
</evidence>
<dbReference type="GO" id="GO:0004867">
    <property type="term" value="F:serine-type endopeptidase inhibitor activity"/>
    <property type="evidence" value="ECO:0007669"/>
    <property type="project" value="UniProtKB-KW"/>
</dbReference>
<feature type="compositionally biased region" description="Low complexity" evidence="6">
    <location>
        <begin position="62"/>
        <end position="79"/>
    </location>
</feature>
<feature type="compositionally biased region" description="Low complexity" evidence="6">
    <location>
        <begin position="278"/>
        <end position="328"/>
    </location>
</feature>
<dbReference type="Pfam" id="PF00079">
    <property type="entry name" value="Serpin"/>
    <property type="match status" value="1"/>
</dbReference>
<dbReference type="EMBL" id="NCKU01007600">
    <property type="protein sequence ID" value="RWS02527.1"/>
    <property type="molecule type" value="Genomic_DNA"/>
</dbReference>
<dbReference type="Gene3D" id="3.30.497.10">
    <property type="entry name" value="Antithrombin, subunit I, domain 2"/>
    <property type="match status" value="1"/>
</dbReference>
<dbReference type="STRING" id="1965070.A0A443QHP7"/>
<dbReference type="Proteomes" id="UP000285301">
    <property type="component" value="Unassembled WGS sequence"/>
</dbReference>
<organism evidence="8 9">
    <name type="scientific">Dinothrombium tinctorium</name>
    <dbReference type="NCBI Taxonomy" id="1965070"/>
    <lineage>
        <taxon>Eukaryota</taxon>
        <taxon>Metazoa</taxon>
        <taxon>Ecdysozoa</taxon>
        <taxon>Arthropoda</taxon>
        <taxon>Chelicerata</taxon>
        <taxon>Arachnida</taxon>
        <taxon>Acari</taxon>
        <taxon>Acariformes</taxon>
        <taxon>Trombidiformes</taxon>
        <taxon>Prostigmata</taxon>
        <taxon>Anystina</taxon>
        <taxon>Parasitengona</taxon>
        <taxon>Trombidioidea</taxon>
        <taxon>Trombidiidae</taxon>
        <taxon>Dinothrombium</taxon>
    </lineage>
</organism>
<gene>
    <name evidence="8" type="ORF">B4U79_16608</name>
</gene>
<evidence type="ECO:0000256" key="2">
    <source>
        <dbReference type="ARBA" id="ARBA00022690"/>
    </source>
</evidence>
<reference evidence="8 9" key="1">
    <citation type="journal article" date="2018" name="Gigascience">
        <title>Genomes of trombidid mites reveal novel predicted allergens and laterally-transferred genes associated with secondary metabolism.</title>
        <authorList>
            <person name="Dong X."/>
            <person name="Chaisiri K."/>
            <person name="Xia D."/>
            <person name="Armstrong S.D."/>
            <person name="Fang Y."/>
            <person name="Donnelly M.J."/>
            <person name="Kadowaki T."/>
            <person name="McGarry J.W."/>
            <person name="Darby A.C."/>
            <person name="Makepeace B.L."/>
        </authorList>
    </citation>
    <scope>NUCLEOTIDE SEQUENCE [LARGE SCALE GENOMIC DNA]</scope>
    <source>
        <strain evidence="8">UoL-WK</strain>
    </source>
</reference>
<evidence type="ECO:0000256" key="1">
    <source>
        <dbReference type="ARBA" id="ARBA00009500"/>
    </source>
</evidence>
<dbReference type="Gene3D" id="2.30.39.10">
    <property type="entry name" value="Alpha-1-antitrypsin, domain 1"/>
    <property type="match status" value="1"/>
</dbReference>
<dbReference type="AlphaFoldDB" id="A0A443QHP7"/>
<comment type="caution">
    <text evidence="8">The sequence shown here is derived from an EMBL/GenBank/DDBJ whole genome shotgun (WGS) entry which is preliminary data.</text>
</comment>
<keyword evidence="2" id="KW-0646">Protease inhibitor</keyword>
<comment type="similarity">
    <text evidence="1 5">Belongs to the serpin family.</text>
</comment>
<feature type="compositionally biased region" description="Low complexity" evidence="6">
    <location>
        <begin position="1"/>
        <end position="13"/>
    </location>
</feature>
<sequence length="831" mass="94836">MQQPASQPQQPKQIVIARQKTPQPTQPSPIYMQQPTPQPQPQQPQQIVVAEQNAPQQPQPSPVYMQQPVSQPQPQQPKQIVIARQKTPQPTQPSPIYMQQPTPQPQPQQPQQIVIAEQNAPQQAQPSPVYMQQPAPQPQPQKPKQIVIARQGSPQPTQPLPVYMQHPKPQPQPQQPQQIVVAEQNAPEQPPPSPVFIQQPQPQPQQPQQIVIARQESPQPAQTSPVFIKRPAPQPLPRRIPPKQTVIARQGSPQKAQPSPLFMQQPAPQPQQTVIANQEAQPQEPSQQAPLYFQQPGTQPQQQPNQPYQEQPVPSQQYPQQFFPSQYFTPGQQIPQNFSPKFRYTQPQQIPARQLPFYRTQRPFNPYQSFPLPKSTAPQQNFPQSPQSPQSQLPSPDTDISSPGPDLENKNIDVVFDKLFNIYLAKDRQNDSFIITPRHLSPQRSPTTLSRATNASNKIAFLFYNILQKLLPNVFFSPINIMLIFTMLLRGSTGVTANQIYENLGFQAAGLRNLNDLQTACHSLLDNFDSRYNNVGDPRYQVEFSNGLFFKSSGKINSNFLNDMLRYFHSTPLGVEFKRGPRHSQRILNDWILSVTKGNEMSCEVGNEPIDPSTSLLAASVSFFSLEIDPKVIKARTSYQYFYNFGQFPILTKYLNATVNAKLITSTILNADIIECLLPSTDPNRQYTKIFIQSRDEFSIQQMKLTHETYNLVLNELWQSQPISVDVSLPMYILKQSLRLDRFAPIAGIETVFHPYRAELPYVSWFERLNVERIYHESYIDVFFTESPDSSDIYENSKSAATKFTINKPFFQILREEKTNTIFYIGHESFV</sequence>
<keyword evidence="4" id="KW-0325">Glycoprotein</keyword>
<proteinExistence type="inferred from homology"/>
<dbReference type="GO" id="GO:0005615">
    <property type="term" value="C:extracellular space"/>
    <property type="evidence" value="ECO:0007669"/>
    <property type="project" value="InterPro"/>
</dbReference>
<dbReference type="OrthoDB" id="671595at2759"/>
<dbReference type="PANTHER" id="PTHR11461">
    <property type="entry name" value="SERINE PROTEASE INHIBITOR, SERPIN"/>
    <property type="match status" value="1"/>
</dbReference>
<feature type="domain" description="Serpin" evidence="7">
    <location>
        <begin position="461"/>
        <end position="831"/>
    </location>
</feature>
<dbReference type="InterPro" id="IPR000215">
    <property type="entry name" value="Serpin_fam"/>
</dbReference>
<dbReference type="InterPro" id="IPR023796">
    <property type="entry name" value="Serpin_dom"/>
</dbReference>
<evidence type="ECO:0000256" key="6">
    <source>
        <dbReference type="SAM" id="MobiDB-lite"/>
    </source>
</evidence>
<name>A0A443QHP7_9ACAR</name>